<accession>A0A9D2PH13</accession>
<keyword evidence="1 8" id="KW-0723">Serine/threonine-protein kinase</keyword>
<evidence type="ECO:0000256" key="1">
    <source>
        <dbReference type="ARBA" id="ARBA00022527"/>
    </source>
</evidence>
<dbReference type="AlphaFoldDB" id="A0A9D2PH13"/>
<dbReference type="InterPro" id="IPR000719">
    <property type="entry name" value="Prot_kinase_dom"/>
</dbReference>
<dbReference type="Proteomes" id="UP000823904">
    <property type="component" value="Unassembled WGS sequence"/>
</dbReference>
<dbReference type="Gene3D" id="1.10.510.10">
    <property type="entry name" value="Transferase(Phosphotransferase) domain 1"/>
    <property type="match status" value="1"/>
</dbReference>
<evidence type="ECO:0000256" key="6">
    <source>
        <dbReference type="PROSITE-ProRule" id="PRU10141"/>
    </source>
</evidence>
<dbReference type="GO" id="GO:0004674">
    <property type="term" value="F:protein serine/threonine kinase activity"/>
    <property type="evidence" value="ECO:0007669"/>
    <property type="project" value="UniProtKB-KW"/>
</dbReference>
<reference evidence="8" key="2">
    <citation type="submission" date="2021-04" db="EMBL/GenBank/DDBJ databases">
        <authorList>
            <person name="Gilroy R."/>
        </authorList>
    </citation>
    <scope>NUCLEOTIDE SEQUENCE</scope>
    <source>
        <strain evidence="8">ChiSjej3B21-8574</strain>
    </source>
</reference>
<protein>
    <submittedName>
        <fullName evidence="8">Serine/threonine protein kinase</fullName>
    </submittedName>
</protein>
<comment type="caution">
    <text evidence="8">The sequence shown here is derived from an EMBL/GenBank/DDBJ whole genome shotgun (WGS) entry which is preliminary data.</text>
</comment>
<dbReference type="PANTHER" id="PTHR24350">
    <property type="entry name" value="SERINE/THREONINE-PROTEIN KINASE IAL-RELATED"/>
    <property type="match status" value="1"/>
</dbReference>
<organism evidence="8 9">
    <name type="scientific">Candidatus Anaerostipes avistercoris</name>
    <dbReference type="NCBI Taxonomy" id="2838462"/>
    <lineage>
        <taxon>Bacteria</taxon>
        <taxon>Bacillati</taxon>
        <taxon>Bacillota</taxon>
        <taxon>Clostridia</taxon>
        <taxon>Lachnospirales</taxon>
        <taxon>Lachnospiraceae</taxon>
        <taxon>Anaerostipes</taxon>
    </lineage>
</organism>
<evidence type="ECO:0000313" key="9">
    <source>
        <dbReference type="Proteomes" id="UP000823904"/>
    </source>
</evidence>
<sequence>METKRCIFCMQEIDSTEERCPHCKKAVWEYGWKPGWIRPYTVLQERYMIGQALGEGAFGVTYLAYDDKEKKSVAIKAYFRKENKSSQEKKEADLLDEIKDIPGVVNKTGYFQEDGTHYLVMEYLKGGSFRDYLKKRHRVPAEEAVKLLQPVMRTLIRLHSRGIIHGDISPDNLLFDDEGTLKIIDFGAALVKGFPAREKKLKEGYAPMESYQEKDKIGPWSDLYAVCAVWYEAVTGHKVPTAPQRVRRDHIRIPSDFVKVPDQMEQAFMRGLSVDIQSRYFSIVNLLHQLDLQEEKDDGKESEAIRKIWGDSWIQITTEVERVSAKNRKRGRFRSRLKKILCACAALILVVLLARAGVQWYRTTHPEKVVEEDLKNDREAAEEMEKTEIRGQDSKEFKEAVEFLEENAYEVDDSETSTTYRILKGALKGWKYPSESAGVFPVRVSTMKRVIDLYIDEDSEKEQNDFNGFVTVKKNDQWDPFIITLEQQEQWSYDENKVEISSDYVTNFVTKLSFNSSDQEEVKAFVYKMLPILSPESYLTEEEIEELFDYLKEQDDLVIIDLNAKCQVSFFYNSYNSTFRAMAEVKQ</sequence>
<evidence type="ECO:0000256" key="3">
    <source>
        <dbReference type="ARBA" id="ARBA00022741"/>
    </source>
</evidence>
<keyword evidence="3 6" id="KW-0547">Nucleotide-binding</keyword>
<dbReference type="EMBL" id="DWWD01000020">
    <property type="protein sequence ID" value="HJC49792.1"/>
    <property type="molecule type" value="Genomic_DNA"/>
</dbReference>
<reference evidence="8" key="1">
    <citation type="journal article" date="2021" name="PeerJ">
        <title>Extensive microbial diversity within the chicken gut microbiome revealed by metagenomics and culture.</title>
        <authorList>
            <person name="Gilroy R."/>
            <person name="Ravi A."/>
            <person name="Getino M."/>
            <person name="Pursley I."/>
            <person name="Horton D.L."/>
            <person name="Alikhan N.F."/>
            <person name="Baker D."/>
            <person name="Gharbi K."/>
            <person name="Hall N."/>
            <person name="Watson M."/>
            <person name="Adriaenssens E.M."/>
            <person name="Foster-Nyarko E."/>
            <person name="Jarju S."/>
            <person name="Secka A."/>
            <person name="Antonio M."/>
            <person name="Oren A."/>
            <person name="Chaudhuri R.R."/>
            <person name="La Ragione R."/>
            <person name="Hildebrand F."/>
            <person name="Pallen M.J."/>
        </authorList>
    </citation>
    <scope>NUCLEOTIDE SEQUENCE</scope>
    <source>
        <strain evidence="8">ChiSjej3B21-8574</strain>
    </source>
</reference>
<feature type="domain" description="Protein kinase" evidence="7">
    <location>
        <begin position="47"/>
        <end position="291"/>
    </location>
</feature>
<keyword evidence="5 6" id="KW-0067">ATP-binding</keyword>
<keyword evidence="2" id="KW-0808">Transferase</keyword>
<name>A0A9D2PH13_9FIRM</name>
<dbReference type="PROSITE" id="PS50011">
    <property type="entry name" value="PROTEIN_KINASE_DOM"/>
    <property type="match status" value="1"/>
</dbReference>
<dbReference type="Pfam" id="PF00069">
    <property type="entry name" value="Pkinase"/>
    <property type="match status" value="1"/>
</dbReference>
<evidence type="ECO:0000259" key="7">
    <source>
        <dbReference type="PROSITE" id="PS50011"/>
    </source>
</evidence>
<dbReference type="CDD" id="cd14014">
    <property type="entry name" value="STKc_PknB_like"/>
    <property type="match status" value="1"/>
</dbReference>
<dbReference type="PROSITE" id="PS00109">
    <property type="entry name" value="PROTEIN_KINASE_TYR"/>
    <property type="match status" value="1"/>
</dbReference>
<dbReference type="SUPFAM" id="SSF56112">
    <property type="entry name" value="Protein kinase-like (PK-like)"/>
    <property type="match status" value="1"/>
</dbReference>
<proteinExistence type="predicted"/>
<feature type="binding site" evidence="6">
    <location>
        <position position="76"/>
    </location>
    <ligand>
        <name>ATP</name>
        <dbReference type="ChEBI" id="CHEBI:30616"/>
    </ligand>
</feature>
<dbReference type="InterPro" id="IPR008266">
    <property type="entry name" value="Tyr_kinase_AS"/>
</dbReference>
<keyword evidence="4 8" id="KW-0418">Kinase</keyword>
<gene>
    <name evidence="8" type="ORF">H9754_04315</name>
</gene>
<dbReference type="InterPro" id="IPR017441">
    <property type="entry name" value="Protein_kinase_ATP_BS"/>
</dbReference>
<evidence type="ECO:0000256" key="5">
    <source>
        <dbReference type="ARBA" id="ARBA00022840"/>
    </source>
</evidence>
<evidence type="ECO:0000256" key="2">
    <source>
        <dbReference type="ARBA" id="ARBA00022679"/>
    </source>
</evidence>
<dbReference type="PROSITE" id="PS00107">
    <property type="entry name" value="PROTEIN_KINASE_ATP"/>
    <property type="match status" value="1"/>
</dbReference>
<evidence type="ECO:0000256" key="4">
    <source>
        <dbReference type="ARBA" id="ARBA00022777"/>
    </source>
</evidence>
<dbReference type="GO" id="GO:0005524">
    <property type="term" value="F:ATP binding"/>
    <property type="evidence" value="ECO:0007669"/>
    <property type="project" value="UniProtKB-UniRule"/>
</dbReference>
<dbReference type="InterPro" id="IPR011009">
    <property type="entry name" value="Kinase-like_dom_sf"/>
</dbReference>
<evidence type="ECO:0000313" key="8">
    <source>
        <dbReference type="EMBL" id="HJC49792.1"/>
    </source>
</evidence>
<dbReference type="InterPro" id="IPR030616">
    <property type="entry name" value="Aur-like"/>
</dbReference>